<dbReference type="EMBL" id="KZ150016">
    <property type="protein sequence ID" value="PZC74971.1"/>
    <property type="molecule type" value="Genomic_DNA"/>
</dbReference>
<evidence type="ECO:0000313" key="2">
    <source>
        <dbReference type="EMBL" id="PZC74971.1"/>
    </source>
</evidence>
<keyword evidence="3" id="KW-1185">Reference proteome</keyword>
<organism evidence="2 3">
    <name type="scientific">Helicoverpa armigera</name>
    <name type="common">Cotton bollworm</name>
    <name type="synonym">Heliothis armigera</name>
    <dbReference type="NCBI Taxonomy" id="29058"/>
    <lineage>
        <taxon>Eukaryota</taxon>
        <taxon>Metazoa</taxon>
        <taxon>Ecdysozoa</taxon>
        <taxon>Arthropoda</taxon>
        <taxon>Hexapoda</taxon>
        <taxon>Insecta</taxon>
        <taxon>Pterygota</taxon>
        <taxon>Neoptera</taxon>
        <taxon>Endopterygota</taxon>
        <taxon>Lepidoptera</taxon>
        <taxon>Glossata</taxon>
        <taxon>Ditrysia</taxon>
        <taxon>Noctuoidea</taxon>
        <taxon>Noctuidae</taxon>
        <taxon>Heliothinae</taxon>
        <taxon>Helicoverpa</taxon>
    </lineage>
</organism>
<evidence type="ECO:0000313" key="3">
    <source>
        <dbReference type="Proteomes" id="UP000249218"/>
    </source>
</evidence>
<dbReference type="Proteomes" id="UP000249218">
    <property type="component" value="Unassembled WGS sequence"/>
</dbReference>
<protein>
    <submittedName>
        <fullName evidence="2">Uncharacterized protein</fullName>
    </submittedName>
</protein>
<sequence length="201" mass="20916">MRRVSVSVPPRLRRPAGRAAGPFLLRSIHIFLGLRLPLHPSTFILSTLKIGTAIQNCRKSSSPPLEPPPLTHKSGVTTASLPVPVPVPVPVMAPVPRRVPVPVPVPVPGKVPRDKRVLLRMKVAGGTPDGERVWAVAGGPAGAPPAAPGPPAPAPAPAPVPPAPSRARAPRPALPQGLAVLNGRRFVVVPRNMVHATHAAK</sequence>
<gene>
    <name evidence="2" type="primary">HaOG206873</name>
    <name evidence="2" type="ORF">B5X24_HaOG206873</name>
</gene>
<feature type="compositionally biased region" description="Pro residues" evidence="1">
    <location>
        <begin position="142"/>
        <end position="164"/>
    </location>
</feature>
<name>A0A2W1BL13_HELAM</name>
<reference evidence="2 3" key="1">
    <citation type="journal article" date="2017" name="BMC Biol.">
        <title>Genomic innovations, transcriptional plasticity and gene loss underlying the evolution and divergence of two highly polyphagous and invasive Helicoverpa pest species.</title>
        <authorList>
            <person name="Pearce S.L."/>
            <person name="Clarke D.F."/>
            <person name="East P.D."/>
            <person name="Elfekih S."/>
            <person name="Gordon K.H."/>
            <person name="Jermiin L.S."/>
            <person name="McGaughran A."/>
            <person name="Oakeshott J.G."/>
            <person name="Papanikolaou A."/>
            <person name="Perera O.P."/>
            <person name="Rane R.V."/>
            <person name="Richards S."/>
            <person name="Tay W.T."/>
            <person name="Walsh T.K."/>
            <person name="Anderson A."/>
            <person name="Anderson C.J."/>
            <person name="Asgari S."/>
            <person name="Board P.G."/>
            <person name="Bretschneider A."/>
            <person name="Campbell P.M."/>
            <person name="Chertemps T."/>
            <person name="Christeller J.T."/>
            <person name="Coppin C.W."/>
            <person name="Downes S.J."/>
            <person name="Duan G."/>
            <person name="Farnsworth C.A."/>
            <person name="Good R.T."/>
            <person name="Han L.B."/>
            <person name="Han Y.C."/>
            <person name="Hatje K."/>
            <person name="Horne I."/>
            <person name="Huang Y.P."/>
            <person name="Hughes D.S."/>
            <person name="Jacquin-Joly E."/>
            <person name="James W."/>
            <person name="Jhangiani S."/>
            <person name="Kollmar M."/>
            <person name="Kuwar S.S."/>
            <person name="Li S."/>
            <person name="Liu N.Y."/>
            <person name="Maibeche M.T."/>
            <person name="Miller J.R."/>
            <person name="Montagne N."/>
            <person name="Perry T."/>
            <person name="Qu J."/>
            <person name="Song S.V."/>
            <person name="Sutton G.G."/>
            <person name="Vogel H."/>
            <person name="Walenz B.P."/>
            <person name="Xu W."/>
            <person name="Zhang H.J."/>
            <person name="Zou Z."/>
            <person name="Batterham P."/>
            <person name="Edwards O.R."/>
            <person name="Feyereisen R."/>
            <person name="Gibbs R.A."/>
            <person name="Heckel D.G."/>
            <person name="McGrath A."/>
            <person name="Robin C."/>
            <person name="Scherer S.E."/>
            <person name="Worley K.C."/>
            <person name="Wu Y.D."/>
        </authorList>
    </citation>
    <scope>NUCLEOTIDE SEQUENCE [LARGE SCALE GENOMIC DNA]</scope>
    <source>
        <strain evidence="2">Harm_GR_Male_#8</strain>
        <tissue evidence="2">Whole organism</tissue>
    </source>
</reference>
<evidence type="ECO:0000256" key="1">
    <source>
        <dbReference type="SAM" id="MobiDB-lite"/>
    </source>
</evidence>
<feature type="region of interest" description="Disordered" evidence="1">
    <location>
        <begin position="136"/>
        <end position="171"/>
    </location>
</feature>
<proteinExistence type="predicted"/>
<accession>A0A2W1BL13</accession>
<dbReference type="AlphaFoldDB" id="A0A2W1BL13"/>